<evidence type="ECO:0000256" key="1">
    <source>
        <dbReference type="ARBA" id="ARBA00004141"/>
    </source>
</evidence>
<keyword evidence="4 7" id="KW-1133">Transmembrane helix</keyword>
<accession>A0A453GMU4</accession>
<feature type="transmembrane region" description="Helical" evidence="7">
    <location>
        <begin position="308"/>
        <end position="328"/>
    </location>
</feature>
<reference evidence="10" key="2">
    <citation type="journal article" date="2017" name="Nat. Plants">
        <title>The Aegilops tauschii genome reveals multiple impacts of transposons.</title>
        <authorList>
            <person name="Zhao G."/>
            <person name="Zou C."/>
            <person name="Li K."/>
            <person name="Wang K."/>
            <person name="Li T."/>
            <person name="Gao L."/>
            <person name="Zhang X."/>
            <person name="Wang H."/>
            <person name="Yang Z."/>
            <person name="Liu X."/>
            <person name="Jiang W."/>
            <person name="Mao L."/>
            <person name="Kong X."/>
            <person name="Jiao Y."/>
            <person name="Jia J."/>
        </authorList>
    </citation>
    <scope>NUCLEOTIDE SEQUENCE [LARGE SCALE GENOMIC DNA]</scope>
    <source>
        <strain evidence="10">cv. AL8/78</strain>
    </source>
</reference>
<dbReference type="InterPro" id="IPR037185">
    <property type="entry name" value="EmrE-like"/>
</dbReference>
<feature type="domain" description="EamA" evidence="8">
    <location>
        <begin position="107"/>
        <end position="247"/>
    </location>
</feature>
<feature type="transmembrane region" description="Helical" evidence="7">
    <location>
        <begin position="229"/>
        <end position="249"/>
    </location>
</feature>
<protein>
    <recommendedName>
        <fullName evidence="8">EamA domain-containing protein</fullName>
    </recommendedName>
</protein>
<evidence type="ECO:0000256" key="5">
    <source>
        <dbReference type="ARBA" id="ARBA00023136"/>
    </source>
</evidence>
<feature type="region of interest" description="Disordered" evidence="6">
    <location>
        <begin position="16"/>
        <end position="35"/>
    </location>
</feature>
<feature type="domain" description="EamA" evidence="8">
    <location>
        <begin position="278"/>
        <end position="416"/>
    </location>
</feature>
<dbReference type="GO" id="GO:0022857">
    <property type="term" value="F:transmembrane transporter activity"/>
    <property type="evidence" value="ECO:0007669"/>
    <property type="project" value="InterPro"/>
</dbReference>
<dbReference type="InterPro" id="IPR030184">
    <property type="entry name" value="WAT1-related"/>
</dbReference>
<dbReference type="EnsemblPlants" id="AET3Gv21125800.1">
    <property type="protein sequence ID" value="AET3Gv21125800.1"/>
    <property type="gene ID" value="AET3Gv21125800"/>
</dbReference>
<evidence type="ECO:0000256" key="4">
    <source>
        <dbReference type="ARBA" id="ARBA00022989"/>
    </source>
</evidence>
<reference evidence="9" key="3">
    <citation type="journal article" date="2017" name="Nature">
        <title>Genome sequence of the progenitor of the wheat D genome Aegilops tauschii.</title>
        <authorList>
            <person name="Luo M.C."/>
            <person name="Gu Y.Q."/>
            <person name="Puiu D."/>
            <person name="Wang H."/>
            <person name="Twardziok S.O."/>
            <person name="Deal K.R."/>
            <person name="Huo N."/>
            <person name="Zhu T."/>
            <person name="Wang L."/>
            <person name="Wang Y."/>
            <person name="McGuire P.E."/>
            <person name="Liu S."/>
            <person name="Long H."/>
            <person name="Ramasamy R.K."/>
            <person name="Rodriguez J.C."/>
            <person name="Van S.L."/>
            <person name="Yuan L."/>
            <person name="Wang Z."/>
            <person name="Xia Z."/>
            <person name="Xiao L."/>
            <person name="Anderson O.D."/>
            <person name="Ouyang S."/>
            <person name="Liang Y."/>
            <person name="Zimin A.V."/>
            <person name="Pertea G."/>
            <person name="Qi P."/>
            <person name="Bennetzen J.L."/>
            <person name="Dai X."/>
            <person name="Dawson M.W."/>
            <person name="Muller H.G."/>
            <person name="Kugler K."/>
            <person name="Rivarola-Duarte L."/>
            <person name="Spannagl M."/>
            <person name="Mayer K.F.X."/>
            <person name="Lu F.H."/>
            <person name="Bevan M.W."/>
            <person name="Leroy P."/>
            <person name="Li P."/>
            <person name="You F.M."/>
            <person name="Sun Q."/>
            <person name="Liu Z."/>
            <person name="Lyons E."/>
            <person name="Wicker T."/>
            <person name="Salzberg S.L."/>
            <person name="Devos K.M."/>
            <person name="Dvorak J."/>
        </authorList>
    </citation>
    <scope>NUCLEOTIDE SEQUENCE [LARGE SCALE GENOMIC DNA]</scope>
    <source>
        <strain evidence="9">cv. AL8/78</strain>
    </source>
</reference>
<feature type="transmembrane region" description="Helical" evidence="7">
    <location>
        <begin position="168"/>
        <end position="190"/>
    </location>
</feature>
<feature type="transmembrane region" description="Helical" evidence="7">
    <location>
        <begin position="107"/>
        <end position="127"/>
    </location>
</feature>
<evidence type="ECO:0000313" key="9">
    <source>
        <dbReference type="EnsemblPlants" id="AET3Gv21125800.1"/>
    </source>
</evidence>
<evidence type="ECO:0000256" key="2">
    <source>
        <dbReference type="ARBA" id="ARBA00007635"/>
    </source>
</evidence>
<feature type="transmembrane region" description="Helical" evidence="7">
    <location>
        <begin position="399"/>
        <end position="417"/>
    </location>
</feature>
<dbReference type="SUPFAM" id="SSF103481">
    <property type="entry name" value="Multidrug resistance efflux transporter EmrE"/>
    <property type="match status" value="2"/>
</dbReference>
<reference evidence="9" key="4">
    <citation type="submission" date="2019-03" db="UniProtKB">
        <authorList>
            <consortium name="EnsemblPlants"/>
        </authorList>
    </citation>
    <scope>IDENTIFICATION</scope>
</reference>
<sequence length="476" mass="52014">KWDHSRMHCRSIATTHMPSEMKSALPVSSAHPANSRRLPCITGGLRSPNPGEDTAAPGYAENQRGVVSRSAAANANKVCAFPSQDTDTDTDTATTVEVQGSSRWKPALCVILVELFNTGTILLGKVALDGGMFVFSLLCYRSILAAIFIMPFALFFESGKWRELDMKTLGWLFINAFIGYSLPMALYYYGLRDTPASYAVIFSSLTPLFTFILSIILGMEKLRVKSKDGSAKVIGALVCFGGALLISLYKGKELHLWSPIIRVTPKDSNGAAGKHHLRGTLILFGAFSSYALWYPIQVKVLKVYPWKHWSSVLTCVLGGVQTFAIGIIMSRHKLAWQIGWNIQLLTIVYSAALGTAAKYWLNLYAVEKRGPVFPAMFSTLSTIFIIVLGTLLLGESLTVGSLMGSALVIGGLYIYLYGKANEQHAKTASVTGMQKEEDKEIQRSGVGVTTEERPHPVLLESSVIQLDEELDPGVSK</sequence>
<dbReference type="InterPro" id="IPR000620">
    <property type="entry name" value="EamA_dom"/>
</dbReference>
<keyword evidence="10" id="KW-1185">Reference proteome</keyword>
<evidence type="ECO:0000259" key="8">
    <source>
        <dbReference type="Pfam" id="PF00892"/>
    </source>
</evidence>
<evidence type="ECO:0000256" key="7">
    <source>
        <dbReference type="SAM" id="Phobius"/>
    </source>
</evidence>
<reference evidence="10" key="1">
    <citation type="journal article" date="2014" name="Science">
        <title>Ancient hybridizations among the ancestral genomes of bread wheat.</title>
        <authorList>
            <consortium name="International Wheat Genome Sequencing Consortium,"/>
            <person name="Marcussen T."/>
            <person name="Sandve S.R."/>
            <person name="Heier L."/>
            <person name="Spannagl M."/>
            <person name="Pfeifer M."/>
            <person name="Jakobsen K.S."/>
            <person name="Wulff B.B."/>
            <person name="Steuernagel B."/>
            <person name="Mayer K.F."/>
            <person name="Olsen O.A."/>
        </authorList>
    </citation>
    <scope>NUCLEOTIDE SEQUENCE [LARGE SCALE GENOMIC DNA]</scope>
    <source>
        <strain evidence="10">cv. AL8/78</strain>
    </source>
</reference>
<feature type="transmembrane region" description="Helical" evidence="7">
    <location>
        <begin position="340"/>
        <end position="361"/>
    </location>
</feature>
<dbReference type="Gramene" id="AET3Gv21125800.1">
    <property type="protein sequence ID" value="AET3Gv21125800.1"/>
    <property type="gene ID" value="AET3Gv21125800"/>
</dbReference>
<proteinExistence type="inferred from homology"/>
<dbReference type="PANTHER" id="PTHR31218">
    <property type="entry name" value="WAT1-RELATED PROTEIN"/>
    <property type="match status" value="1"/>
</dbReference>
<feature type="transmembrane region" description="Helical" evidence="7">
    <location>
        <begin position="277"/>
        <end position="296"/>
    </location>
</feature>
<evidence type="ECO:0000256" key="3">
    <source>
        <dbReference type="ARBA" id="ARBA00022692"/>
    </source>
</evidence>
<feature type="transmembrane region" description="Helical" evidence="7">
    <location>
        <begin position="373"/>
        <end position="393"/>
    </location>
</feature>
<evidence type="ECO:0000256" key="6">
    <source>
        <dbReference type="SAM" id="MobiDB-lite"/>
    </source>
</evidence>
<keyword evidence="5 7" id="KW-0472">Membrane</keyword>
<organism evidence="9 10">
    <name type="scientific">Aegilops tauschii subsp. strangulata</name>
    <name type="common">Goatgrass</name>
    <dbReference type="NCBI Taxonomy" id="200361"/>
    <lineage>
        <taxon>Eukaryota</taxon>
        <taxon>Viridiplantae</taxon>
        <taxon>Streptophyta</taxon>
        <taxon>Embryophyta</taxon>
        <taxon>Tracheophyta</taxon>
        <taxon>Spermatophyta</taxon>
        <taxon>Magnoliopsida</taxon>
        <taxon>Liliopsida</taxon>
        <taxon>Poales</taxon>
        <taxon>Poaceae</taxon>
        <taxon>BOP clade</taxon>
        <taxon>Pooideae</taxon>
        <taxon>Triticodae</taxon>
        <taxon>Triticeae</taxon>
        <taxon>Triticinae</taxon>
        <taxon>Aegilops</taxon>
    </lineage>
</organism>
<dbReference type="GO" id="GO:0016020">
    <property type="term" value="C:membrane"/>
    <property type="evidence" value="ECO:0007669"/>
    <property type="project" value="UniProtKB-SubCell"/>
</dbReference>
<reference evidence="9" key="5">
    <citation type="journal article" date="2021" name="G3 (Bethesda)">
        <title>Aegilops tauschii genome assembly Aet v5.0 features greater sequence contiguity and improved annotation.</title>
        <authorList>
            <person name="Wang L."/>
            <person name="Zhu T."/>
            <person name="Rodriguez J.C."/>
            <person name="Deal K.R."/>
            <person name="Dubcovsky J."/>
            <person name="McGuire P.E."/>
            <person name="Lux T."/>
            <person name="Spannagl M."/>
            <person name="Mayer K.F.X."/>
            <person name="Baldrich P."/>
            <person name="Meyers B.C."/>
            <person name="Huo N."/>
            <person name="Gu Y.Q."/>
            <person name="Zhou H."/>
            <person name="Devos K.M."/>
            <person name="Bennetzen J.L."/>
            <person name="Unver T."/>
            <person name="Budak H."/>
            <person name="Gulick P.J."/>
            <person name="Galiba G."/>
            <person name="Kalapos B."/>
            <person name="Nelson D.R."/>
            <person name="Li P."/>
            <person name="You F.M."/>
            <person name="Luo M.C."/>
            <person name="Dvorak J."/>
        </authorList>
    </citation>
    <scope>NUCLEOTIDE SEQUENCE [LARGE SCALE GENOMIC DNA]</scope>
    <source>
        <strain evidence="9">cv. AL8/78</strain>
    </source>
</reference>
<comment type="subcellular location">
    <subcellularLocation>
        <location evidence="1">Membrane</location>
        <topology evidence="1">Multi-pass membrane protein</topology>
    </subcellularLocation>
</comment>
<keyword evidence="3 7" id="KW-0812">Transmembrane</keyword>
<dbReference type="AlphaFoldDB" id="A0A453GMU4"/>
<name>A0A453GMU4_AEGTS</name>
<evidence type="ECO:0000313" key="10">
    <source>
        <dbReference type="Proteomes" id="UP000015105"/>
    </source>
</evidence>
<dbReference type="Proteomes" id="UP000015105">
    <property type="component" value="Chromosome 3D"/>
</dbReference>
<dbReference type="Pfam" id="PF00892">
    <property type="entry name" value="EamA"/>
    <property type="match status" value="2"/>
</dbReference>
<feature type="transmembrane region" description="Helical" evidence="7">
    <location>
        <begin position="196"/>
        <end position="217"/>
    </location>
</feature>
<comment type="similarity">
    <text evidence="2">Belongs to the drug/metabolite transporter (DMT) superfamily. Plant drug/metabolite exporter (P-DME) (TC 2.A.7.4) family.</text>
</comment>
<feature type="transmembrane region" description="Helical" evidence="7">
    <location>
        <begin position="133"/>
        <end position="156"/>
    </location>
</feature>